<proteinExistence type="inferred from homology"/>
<evidence type="ECO:0000313" key="4">
    <source>
        <dbReference type="EMBL" id="AQQ08798.1"/>
    </source>
</evidence>
<evidence type="ECO:0000256" key="2">
    <source>
        <dbReference type="SAM" id="Coils"/>
    </source>
</evidence>
<evidence type="ECO:0000256" key="1">
    <source>
        <dbReference type="ARBA" id="ARBA00009477"/>
    </source>
</evidence>
<dbReference type="Proteomes" id="UP000188273">
    <property type="component" value="Chromosome"/>
</dbReference>
<evidence type="ECO:0000259" key="3">
    <source>
        <dbReference type="Pfam" id="PF25917"/>
    </source>
</evidence>
<dbReference type="OrthoDB" id="9781888at2"/>
<dbReference type="AlphaFoldDB" id="A0A1Q2HMY5"/>
<protein>
    <submittedName>
        <fullName evidence="4">Multidrug transporter MdtA</fullName>
    </submittedName>
</protein>
<dbReference type="KEGG" id="pbu:L21SP3_00588"/>
<keyword evidence="2" id="KW-0175">Coiled coil</keyword>
<dbReference type="Pfam" id="PF25917">
    <property type="entry name" value="BSH_RND"/>
    <property type="match status" value="1"/>
</dbReference>
<dbReference type="Gene3D" id="2.40.30.170">
    <property type="match status" value="1"/>
</dbReference>
<dbReference type="NCBIfam" id="TIGR01730">
    <property type="entry name" value="RND_mfp"/>
    <property type="match status" value="1"/>
</dbReference>
<comment type="similarity">
    <text evidence="1">Belongs to the membrane fusion protein (MFP) (TC 8.A.1) family.</text>
</comment>
<feature type="domain" description="Multidrug resistance protein MdtA-like barrel-sandwich hybrid" evidence="3">
    <location>
        <begin position="77"/>
        <end position="217"/>
    </location>
</feature>
<dbReference type="STRING" id="1940790.L21SP3_00588"/>
<dbReference type="InterPro" id="IPR058625">
    <property type="entry name" value="MdtA-like_BSH"/>
</dbReference>
<dbReference type="InterPro" id="IPR006143">
    <property type="entry name" value="RND_pump_MFP"/>
</dbReference>
<dbReference type="Gene3D" id="2.40.50.100">
    <property type="match status" value="1"/>
</dbReference>
<evidence type="ECO:0000313" key="5">
    <source>
        <dbReference type="Proteomes" id="UP000188273"/>
    </source>
</evidence>
<dbReference type="EMBL" id="CP019633">
    <property type="protein sequence ID" value="AQQ08798.1"/>
    <property type="molecule type" value="Genomic_DNA"/>
</dbReference>
<accession>A0A1Q2HMY5</accession>
<dbReference type="Gene3D" id="2.40.420.20">
    <property type="match status" value="1"/>
</dbReference>
<dbReference type="PANTHER" id="PTHR30469">
    <property type="entry name" value="MULTIDRUG RESISTANCE PROTEIN MDTA"/>
    <property type="match status" value="1"/>
</dbReference>
<dbReference type="SUPFAM" id="SSF111369">
    <property type="entry name" value="HlyD-like secretion proteins"/>
    <property type="match status" value="1"/>
</dbReference>
<dbReference type="GO" id="GO:0015562">
    <property type="term" value="F:efflux transmembrane transporter activity"/>
    <property type="evidence" value="ECO:0007669"/>
    <property type="project" value="TreeGrafter"/>
</dbReference>
<gene>
    <name evidence="4" type="primary">mdtA_1</name>
    <name evidence="4" type="ORF">L21SP3_00588</name>
</gene>
<dbReference type="PANTHER" id="PTHR30469:SF12">
    <property type="entry name" value="MULTIDRUG RESISTANCE PROTEIN MDTA"/>
    <property type="match status" value="1"/>
</dbReference>
<dbReference type="RefSeq" id="WP_077539269.1">
    <property type="nucleotide sequence ID" value="NZ_CP019633.1"/>
</dbReference>
<feature type="coiled-coil region" evidence="2">
    <location>
        <begin position="122"/>
        <end position="190"/>
    </location>
</feature>
<sequence>MQNKEKAVRPAAQAVLFLLILAAAGLGAYIIFKSREKIQPEKAPKLIPTVETAVAKLKDTPVIIDNYGNVVPETSSQIVSEVPGKITSFEINEGESFQKGSVLLEIDQRDYEIALETAKASVAAAKVKLDKELAQADVAKREWRELHPNKEPSNPLVLRIPQVNEAEAALESAKARLEKAKLDLNRTQISIPFDGIVTEKFKEAGEYIAPGEPAARVYSTEIFNVEVPLRDEDLQWFAVGGENAGKVEIEAEYAGKKYIWNGRAARNAGMVNPSTRMVTVIVELNKEGFKDSGLTPLPGMFVKASFIGDEIKNIAAVPSTAVHNMKEVWVAAPKNRLEIRKVDVLRIDRKYAYISKGLEDGEKIITSMIDSPVDGMKINPMESQKKQSEQD</sequence>
<name>A0A1Q2HMY5_9BACT</name>
<dbReference type="GO" id="GO:1990281">
    <property type="term" value="C:efflux pump complex"/>
    <property type="evidence" value="ECO:0007669"/>
    <property type="project" value="TreeGrafter"/>
</dbReference>
<organism evidence="4 5">
    <name type="scientific">Sedimentisphaera cyanobacteriorum</name>
    <dbReference type="NCBI Taxonomy" id="1940790"/>
    <lineage>
        <taxon>Bacteria</taxon>
        <taxon>Pseudomonadati</taxon>
        <taxon>Planctomycetota</taxon>
        <taxon>Phycisphaerae</taxon>
        <taxon>Sedimentisphaerales</taxon>
        <taxon>Sedimentisphaeraceae</taxon>
        <taxon>Sedimentisphaera</taxon>
    </lineage>
</organism>
<dbReference type="Gene3D" id="1.10.287.470">
    <property type="entry name" value="Helix hairpin bin"/>
    <property type="match status" value="1"/>
</dbReference>
<keyword evidence="5" id="KW-1185">Reference proteome</keyword>
<reference evidence="5" key="1">
    <citation type="submission" date="2017-02" db="EMBL/GenBank/DDBJ databases">
        <title>Comparative genomics and description of representatives of a novel lineage of planctomycetes thriving in anoxic sediments.</title>
        <authorList>
            <person name="Spring S."/>
            <person name="Bunk B."/>
            <person name="Sproer C."/>
            <person name="Klenk H.-P."/>
        </authorList>
    </citation>
    <scope>NUCLEOTIDE SEQUENCE [LARGE SCALE GENOMIC DNA]</scope>
    <source>
        <strain evidence="5">L21-RPul-D3</strain>
    </source>
</reference>